<dbReference type="PROSITE" id="PS50297">
    <property type="entry name" value="ANK_REP_REGION"/>
    <property type="match status" value="1"/>
</dbReference>
<dbReference type="InterPro" id="IPR036770">
    <property type="entry name" value="Ankyrin_rpt-contain_sf"/>
</dbReference>
<feature type="repeat" description="ANK" evidence="1">
    <location>
        <begin position="88"/>
        <end position="120"/>
    </location>
</feature>
<dbReference type="SUPFAM" id="SSF48403">
    <property type="entry name" value="Ankyrin repeat"/>
    <property type="match status" value="1"/>
</dbReference>
<dbReference type="Proteomes" id="UP000198606">
    <property type="component" value="Unassembled WGS sequence"/>
</dbReference>
<evidence type="ECO:0000313" key="2">
    <source>
        <dbReference type="EMBL" id="SDI49533.1"/>
    </source>
</evidence>
<evidence type="ECO:0000256" key="1">
    <source>
        <dbReference type="PROSITE-ProRule" id="PRU00023"/>
    </source>
</evidence>
<keyword evidence="1" id="KW-0040">ANK repeat</keyword>
<organism evidence="2 3">
    <name type="scientific">Phytopseudomonas flavescens</name>
    <dbReference type="NCBI Taxonomy" id="29435"/>
    <lineage>
        <taxon>Bacteria</taxon>
        <taxon>Pseudomonadati</taxon>
        <taxon>Pseudomonadota</taxon>
        <taxon>Gammaproteobacteria</taxon>
        <taxon>Pseudomonadales</taxon>
        <taxon>Pseudomonadaceae</taxon>
        <taxon>Phytopseudomonas</taxon>
    </lineage>
</organism>
<evidence type="ECO:0000313" key="3">
    <source>
        <dbReference type="Proteomes" id="UP000198606"/>
    </source>
</evidence>
<protein>
    <submittedName>
        <fullName evidence="2">Uncharacterized protein</fullName>
    </submittedName>
</protein>
<dbReference type="AlphaFoldDB" id="A0A1G8L1L2"/>
<dbReference type="EMBL" id="FNDG01000018">
    <property type="protein sequence ID" value="SDI49533.1"/>
    <property type="molecule type" value="Genomic_DNA"/>
</dbReference>
<dbReference type="InterPro" id="IPR002110">
    <property type="entry name" value="Ankyrin_rpt"/>
</dbReference>
<reference evidence="2 3" key="1">
    <citation type="submission" date="2016-10" db="EMBL/GenBank/DDBJ databases">
        <authorList>
            <person name="de Groot N.N."/>
        </authorList>
    </citation>
    <scope>NUCLEOTIDE SEQUENCE [LARGE SCALE GENOMIC DNA]</scope>
    <source>
        <strain evidence="2 3">LMG 18387</strain>
    </source>
</reference>
<gene>
    <name evidence="2" type="ORF">SAMN05216588_1182</name>
</gene>
<dbReference type="RefSeq" id="WP_139207482.1">
    <property type="nucleotide sequence ID" value="NZ_FNDG01000018.1"/>
</dbReference>
<name>A0A1G8L1L2_9GAMM</name>
<dbReference type="Gene3D" id="1.25.40.20">
    <property type="entry name" value="Ankyrin repeat-containing domain"/>
    <property type="match status" value="1"/>
</dbReference>
<dbReference type="PROSITE" id="PS50088">
    <property type="entry name" value="ANK_REPEAT"/>
    <property type="match status" value="1"/>
</dbReference>
<proteinExistence type="predicted"/>
<sequence>MRLKIATLTLIAVFFCLKVTGGELEAMQTLSEATTEKLCEITYRGKKEAIVPFTATAYSLSSVEKNEVIYLIEMQVANGCSLEARDSEGTSALNVAVLKGEPELLDHLLKIGADPMLKIRSKRPWVNGLNSFEFAALLYKHESSERRKGVVRILEEYQRHSN</sequence>
<accession>A0A1G8L1L2</accession>